<feature type="domain" description="Amidohydrolase-related" evidence="1">
    <location>
        <begin position="11"/>
        <end position="267"/>
    </location>
</feature>
<dbReference type="InterPro" id="IPR032466">
    <property type="entry name" value="Metal_Hydrolase"/>
</dbReference>
<dbReference type="Proteomes" id="UP001162135">
    <property type="component" value="Unassembled WGS sequence"/>
</dbReference>
<proteinExistence type="predicted"/>
<dbReference type="InterPro" id="IPR052358">
    <property type="entry name" value="Aro_Compnd_Degr_Hydrolases"/>
</dbReference>
<dbReference type="Pfam" id="PF04909">
    <property type="entry name" value="Amidohydro_2"/>
    <property type="match status" value="1"/>
</dbReference>
<evidence type="ECO:0000313" key="3">
    <source>
        <dbReference type="Proteomes" id="UP001162135"/>
    </source>
</evidence>
<evidence type="ECO:0000259" key="1">
    <source>
        <dbReference type="Pfam" id="PF04909"/>
    </source>
</evidence>
<evidence type="ECO:0000313" key="2">
    <source>
        <dbReference type="EMBL" id="MDH4571545.1"/>
    </source>
</evidence>
<sequence>MPNHSSTPLRCDCHIHVFDRDKSYASSTYQPPGKGIEAFRAEGMVRGIGRAVLIQASIDGTDNRYLVETLRAQAGIELRGVAVIDEQTEGLDDLDAAGVRAIRVQDRTRLGRNDLDRLPVLARRAATMDWHVELNTEPARYGRLQALMASLPADQPLVLDHLGHVSPHDIEHLAGLSRLLDTGRVWVKLAPTRVSQSPDRYDDLAQLIHHLAGRYPERCLWGSDWPHVMTAPPLPSSSAMIGFLERELTSAQFEACFSSNPAALYRF</sequence>
<keyword evidence="2" id="KW-0378">Hydrolase</keyword>
<dbReference type="SUPFAM" id="SSF51556">
    <property type="entry name" value="Metallo-dependent hydrolases"/>
    <property type="match status" value="1"/>
</dbReference>
<dbReference type="EMBL" id="PGFS01000001">
    <property type="protein sequence ID" value="MDH4571545.1"/>
    <property type="molecule type" value="Genomic_DNA"/>
</dbReference>
<dbReference type="GO" id="GO:0016787">
    <property type="term" value="F:hydrolase activity"/>
    <property type="evidence" value="ECO:0007669"/>
    <property type="project" value="UniProtKB-KW"/>
</dbReference>
<keyword evidence="3" id="KW-1185">Reference proteome</keyword>
<dbReference type="InterPro" id="IPR006680">
    <property type="entry name" value="Amidohydro-rel"/>
</dbReference>
<dbReference type="PANTHER" id="PTHR35563:SF2">
    <property type="entry name" value="BARREL METAL-DEPENDENT HYDROLASE, PUTATIVE (AFU_ORTHOLOGUE AFUA_1G16240)-RELATED"/>
    <property type="match status" value="1"/>
</dbReference>
<dbReference type="Gene3D" id="3.20.20.140">
    <property type="entry name" value="Metal-dependent hydrolases"/>
    <property type="match status" value="1"/>
</dbReference>
<dbReference type="PANTHER" id="PTHR35563">
    <property type="entry name" value="BARREL METAL-DEPENDENT HYDROLASE, PUTATIVE (AFU_ORTHOLOGUE AFUA_1G16240)-RELATED"/>
    <property type="match status" value="1"/>
</dbReference>
<name>A0ABT6I2U8_9GAMM</name>
<protein>
    <submittedName>
        <fullName evidence="2">2-pyrone-4,6-dicarboxylate hydrolase</fullName>
    </submittedName>
</protein>
<organism evidence="2 3">
    <name type="scientific">Salinicola acroporae</name>
    <dbReference type="NCBI Taxonomy" id="1541440"/>
    <lineage>
        <taxon>Bacteria</taxon>
        <taxon>Pseudomonadati</taxon>
        <taxon>Pseudomonadota</taxon>
        <taxon>Gammaproteobacteria</taxon>
        <taxon>Oceanospirillales</taxon>
        <taxon>Halomonadaceae</taxon>
        <taxon>Salinicola</taxon>
    </lineage>
</organism>
<reference evidence="2" key="1">
    <citation type="journal article" date="2015" name="Antonie Van Leeuwenhoek">
        <title>Comparative 16S rRNA signatures and multilocus sequence analysis for the genus Salinicola and description of Salinicola acroporae sp. nov., isolated from coral Acropora digitifera.</title>
        <authorList>
            <person name="Lepcha R.T."/>
            <person name="Poddar A."/>
            <person name="Schumann P."/>
            <person name="Das S.K."/>
        </authorList>
    </citation>
    <scope>NUCLEOTIDE SEQUENCE</scope>
    <source>
        <strain evidence="2">S4-41</strain>
    </source>
</reference>
<dbReference type="RefSeq" id="WP_110715415.1">
    <property type="nucleotide sequence ID" value="NZ_PGFS01000001.1"/>
</dbReference>
<gene>
    <name evidence="2" type="ORF">CUR86_03065</name>
</gene>
<reference evidence="2" key="2">
    <citation type="submission" date="2017-11" db="EMBL/GenBank/DDBJ databases">
        <authorList>
            <person name="Das S.K."/>
        </authorList>
    </citation>
    <scope>NUCLEOTIDE SEQUENCE</scope>
    <source>
        <strain evidence="2">S4-41</strain>
    </source>
</reference>
<comment type="caution">
    <text evidence="2">The sequence shown here is derived from an EMBL/GenBank/DDBJ whole genome shotgun (WGS) entry which is preliminary data.</text>
</comment>
<accession>A0ABT6I2U8</accession>